<proteinExistence type="predicted"/>
<dbReference type="Proteomes" id="UP000826661">
    <property type="component" value="Chromosome I"/>
</dbReference>
<reference evidence="1 2" key="1">
    <citation type="journal article" date="2021" name="BMC Genomics">
        <title>Telomere-to-telomere genome assembly of asparaginase-producing Trichoderma simmonsii.</title>
        <authorList>
            <person name="Chung D."/>
            <person name="Kwon Y.M."/>
            <person name="Yang Y."/>
        </authorList>
    </citation>
    <scope>NUCLEOTIDE SEQUENCE [LARGE SCALE GENOMIC DNA]</scope>
    <source>
        <strain evidence="1 2">GH-Sj1</strain>
    </source>
</reference>
<dbReference type="EMBL" id="CP075864">
    <property type="protein sequence ID" value="QYS94472.1"/>
    <property type="molecule type" value="Genomic_DNA"/>
</dbReference>
<sequence>MTCSFIAAAVLYSTAHTREAANLVTAPSPGNQNITRADCRHGHVTSPHLTAGTQMPSGRCIKQWHLEAFPVPEIGKAQCNLHGLHTQACNCFMPVPMRCEHDWKPPVDATRLTLAGHLGWHRRSRRLFCHVSSGLGPV</sequence>
<organism evidence="1 2">
    <name type="scientific">Trichoderma simmonsii</name>
    <dbReference type="NCBI Taxonomy" id="1491479"/>
    <lineage>
        <taxon>Eukaryota</taxon>
        <taxon>Fungi</taxon>
        <taxon>Dikarya</taxon>
        <taxon>Ascomycota</taxon>
        <taxon>Pezizomycotina</taxon>
        <taxon>Sordariomycetes</taxon>
        <taxon>Hypocreomycetidae</taxon>
        <taxon>Hypocreales</taxon>
        <taxon>Hypocreaceae</taxon>
        <taxon>Trichoderma</taxon>
    </lineage>
</organism>
<protein>
    <submittedName>
        <fullName evidence="1">Uncharacterized protein</fullName>
    </submittedName>
</protein>
<evidence type="ECO:0000313" key="2">
    <source>
        <dbReference type="Proteomes" id="UP000826661"/>
    </source>
</evidence>
<keyword evidence="2" id="KW-1185">Reference proteome</keyword>
<gene>
    <name evidence="1" type="ORF">H0G86_001801</name>
</gene>
<dbReference type="AlphaFoldDB" id="A0A8G0PBI8"/>
<accession>A0A8G0PBI8</accession>
<evidence type="ECO:0000313" key="1">
    <source>
        <dbReference type="EMBL" id="QYS94472.1"/>
    </source>
</evidence>
<name>A0A8G0PBI8_9HYPO</name>